<evidence type="ECO:0000256" key="1">
    <source>
        <dbReference type="ARBA" id="ARBA00023015"/>
    </source>
</evidence>
<dbReference type="CDD" id="cd07377">
    <property type="entry name" value="WHTH_GntR"/>
    <property type="match status" value="1"/>
</dbReference>
<dbReference type="InterPro" id="IPR036390">
    <property type="entry name" value="WH_DNA-bd_sf"/>
</dbReference>
<dbReference type="InterPro" id="IPR011663">
    <property type="entry name" value="UTRA"/>
</dbReference>
<dbReference type="InterPro" id="IPR036388">
    <property type="entry name" value="WH-like_DNA-bd_sf"/>
</dbReference>
<dbReference type="Proteomes" id="UP000184476">
    <property type="component" value="Unassembled WGS sequence"/>
</dbReference>
<evidence type="ECO:0000313" key="5">
    <source>
        <dbReference type="EMBL" id="SHE70089.1"/>
    </source>
</evidence>
<dbReference type="PANTHER" id="PTHR44846">
    <property type="entry name" value="MANNOSYL-D-GLYCERATE TRANSPORT/METABOLISM SYSTEM REPRESSOR MNGR-RELATED"/>
    <property type="match status" value="1"/>
</dbReference>
<sequence length="244" mass="28761">MRKVDKKSPLPLYYQLKEILLEMIENEELIPGDMAPPERELSEYHGISRMTVRKAIMDLVRAGILYREQGKGTYVAKPKPVHQLNQLLGFTEEMRGRGFDVQTKLLSFRRVPASRLLRKQLQLEQQVAQVIELVRMRYVDDEPYALERVWLNGERFRKLEPAMIEENSLYDVLKEHYFAAPHWARQTIEPIQLNREEAKLFSMPIGTLALLFCRTAYQANDEVLEYTKCIYRADQHKYEVMLTV</sequence>
<dbReference type="RefSeq" id="WP_073154003.1">
    <property type="nucleotide sequence ID" value="NZ_FQVL01000002.1"/>
</dbReference>
<dbReference type="PANTHER" id="PTHR44846:SF1">
    <property type="entry name" value="MANNOSYL-D-GLYCERATE TRANSPORT_METABOLISM SYSTEM REPRESSOR MNGR-RELATED"/>
    <property type="match status" value="1"/>
</dbReference>
<dbReference type="InterPro" id="IPR028978">
    <property type="entry name" value="Chorismate_lyase_/UTRA_dom_sf"/>
</dbReference>
<protein>
    <submittedName>
        <fullName evidence="5">Transcriptional regulator, GntR family</fullName>
    </submittedName>
</protein>
<evidence type="ECO:0000259" key="4">
    <source>
        <dbReference type="PROSITE" id="PS50949"/>
    </source>
</evidence>
<dbReference type="Gene3D" id="3.40.1410.10">
    <property type="entry name" value="Chorismate lyase-like"/>
    <property type="match status" value="1"/>
</dbReference>
<proteinExistence type="predicted"/>
<dbReference type="InterPro" id="IPR050679">
    <property type="entry name" value="Bact_HTH_transcr_reg"/>
</dbReference>
<dbReference type="Pfam" id="PF00392">
    <property type="entry name" value="GntR"/>
    <property type="match status" value="1"/>
</dbReference>
<name>A0A1M4VM62_9BACL</name>
<evidence type="ECO:0000256" key="3">
    <source>
        <dbReference type="ARBA" id="ARBA00023163"/>
    </source>
</evidence>
<gene>
    <name evidence="5" type="ORF">SAMN05444392_102431</name>
</gene>
<dbReference type="GO" id="GO:0003700">
    <property type="term" value="F:DNA-binding transcription factor activity"/>
    <property type="evidence" value="ECO:0007669"/>
    <property type="project" value="InterPro"/>
</dbReference>
<dbReference type="PRINTS" id="PR00035">
    <property type="entry name" value="HTHGNTR"/>
</dbReference>
<keyword evidence="1" id="KW-0805">Transcription regulation</keyword>
<dbReference type="Gene3D" id="1.10.10.10">
    <property type="entry name" value="Winged helix-like DNA-binding domain superfamily/Winged helix DNA-binding domain"/>
    <property type="match status" value="1"/>
</dbReference>
<accession>A0A1M4VM62</accession>
<keyword evidence="2" id="KW-0238">DNA-binding</keyword>
<dbReference type="FunFam" id="1.10.10.10:FF:000079">
    <property type="entry name" value="GntR family transcriptional regulator"/>
    <property type="match status" value="1"/>
</dbReference>
<dbReference type="AlphaFoldDB" id="A0A1M4VM62"/>
<dbReference type="OrthoDB" id="9815017at2"/>
<dbReference type="GO" id="GO:0003677">
    <property type="term" value="F:DNA binding"/>
    <property type="evidence" value="ECO:0007669"/>
    <property type="project" value="UniProtKB-KW"/>
</dbReference>
<feature type="domain" description="HTH gntR-type" evidence="4">
    <location>
        <begin position="10"/>
        <end position="78"/>
    </location>
</feature>
<dbReference type="EMBL" id="FQVL01000002">
    <property type="protein sequence ID" value="SHE70089.1"/>
    <property type="molecule type" value="Genomic_DNA"/>
</dbReference>
<evidence type="ECO:0000313" key="6">
    <source>
        <dbReference type="Proteomes" id="UP000184476"/>
    </source>
</evidence>
<dbReference type="STRING" id="112248.SAMN05444392_102431"/>
<organism evidence="5 6">
    <name type="scientific">Seinonella peptonophila</name>
    <dbReference type="NCBI Taxonomy" id="112248"/>
    <lineage>
        <taxon>Bacteria</taxon>
        <taxon>Bacillati</taxon>
        <taxon>Bacillota</taxon>
        <taxon>Bacilli</taxon>
        <taxon>Bacillales</taxon>
        <taxon>Thermoactinomycetaceae</taxon>
        <taxon>Seinonella</taxon>
    </lineage>
</organism>
<evidence type="ECO:0000256" key="2">
    <source>
        <dbReference type="ARBA" id="ARBA00023125"/>
    </source>
</evidence>
<dbReference type="SUPFAM" id="SSF46785">
    <property type="entry name" value="Winged helix' DNA-binding domain"/>
    <property type="match status" value="1"/>
</dbReference>
<dbReference type="Pfam" id="PF07702">
    <property type="entry name" value="UTRA"/>
    <property type="match status" value="1"/>
</dbReference>
<dbReference type="SMART" id="SM00866">
    <property type="entry name" value="UTRA"/>
    <property type="match status" value="1"/>
</dbReference>
<dbReference type="GO" id="GO:0045892">
    <property type="term" value="P:negative regulation of DNA-templated transcription"/>
    <property type="evidence" value="ECO:0007669"/>
    <property type="project" value="TreeGrafter"/>
</dbReference>
<keyword evidence="3" id="KW-0804">Transcription</keyword>
<dbReference type="SMART" id="SM00345">
    <property type="entry name" value="HTH_GNTR"/>
    <property type="match status" value="1"/>
</dbReference>
<dbReference type="InterPro" id="IPR000524">
    <property type="entry name" value="Tscrpt_reg_HTH_GntR"/>
</dbReference>
<dbReference type="SUPFAM" id="SSF64288">
    <property type="entry name" value="Chorismate lyase-like"/>
    <property type="match status" value="1"/>
</dbReference>
<reference evidence="5 6" key="1">
    <citation type="submission" date="2016-11" db="EMBL/GenBank/DDBJ databases">
        <authorList>
            <person name="Jaros S."/>
            <person name="Januszkiewicz K."/>
            <person name="Wedrychowicz H."/>
        </authorList>
    </citation>
    <scope>NUCLEOTIDE SEQUENCE [LARGE SCALE GENOMIC DNA]</scope>
    <source>
        <strain evidence="5 6">DSM 44666</strain>
    </source>
</reference>
<dbReference type="PROSITE" id="PS50949">
    <property type="entry name" value="HTH_GNTR"/>
    <property type="match status" value="1"/>
</dbReference>
<keyword evidence="6" id="KW-1185">Reference proteome</keyword>